<name>A0A087TGG0_STEMI</name>
<accession>A0A087TGG0</accession>
<evidence type="ECO:0000313" key="2">
    <source>
        <dbReference type="Proteomes" id="UP000054359"/>
    </source>
</evidence>
<keyword evidence="2" id="KW-1185">Reference proteome</keyword>
<organism evidence="1 2">
    <name type="scientific">Stegodyphus mimosarum</name>
    <name type="common">African social velvet spider</name>
    <dbReference type="NCBI Taxonomy" id="407821"/>
    <lineage>
        <taxon>Eukaryota</taxon>
        <taxon>Metazoa</taxon>
        <taxon>Ecdysozoa</taxon>
        <taxon>Arthropoda</taxon>
        <taxon>Chelicerata</taxon>
        <taxon>Arachnida</taxon>
        <taxon>Araneae</taxon>
        <taxon>Araneomorphae</taxon>
        <taxon>Entelegynae</taxon>
        <taxon>Eresoidea</taxon>
        <taxon>Eresidae</taxon>
        <taxon>Stegodyphus</taxon>
    </lineage>
</organism>
<dbReference type="EMBL" id="KK115106">
    <property type="protein sequence ID" value="KFM64199.1"/>
    <property type="molecule type" value="Genomic_DNA"/>
</dbReference>
<dbReference type="OrthoDB" id="6627680at2759"/>
<proteinExistence type="predicted"/>
<dbReference type="Proteomes" id="UP000054359">
    <property type="component" value="Unassembled WGS sequence"/>
</dbReference>
<reference evidence="1 2" key="1">
    <citation type="submission" date="2013-11" db="EMBL/GenBank/DDBJ databases">
        <title>Genome sequencing of Stegodyphus mimosarum.</title>
        <authorList>
            <person name="Bechsgaard J."/>
        </authorList>
    </citation>
    <scope>NUCLEOTIDE SEQUENCE [LARGE SCALE GENOMIC DNA]</scope>
</reference>
<evidence type="ECO:0000313" key="1">
    <source>
        <dbReference type="EMBL" id="KFM64199.1"/>
    </source>
</evidence>
<feature type="non-terminal residue" evidence="1">
    <location>
        <position position="68"/>
    </location>
</feature>
<dbReference type="AlphaFoldDB" id="A0A087TGG0"/>
<sequence>MLILCHKLKPNYLMVKGNERQKVAPAKILFSRTTAKGILHLAGNQKASDFFELIDSFFDIMNSTKPYP</sequence>
<protein>
    <submittedName>
        <fullName evidence="1">Uncharacterized protein</fullName>
    </submittedName>
</protein>
<gene>
    <name evidence="1" type="ORF">X975_00106</name>
</gene>